<keyword evidence="1" id="KW-0472">Membrane</keyword>
<dbReference type="AlphaFoldDB" id="A0A543Q6I6"/>
<organism evidence="2 3">
    <name type="scientific">Acidithiobacillus thiooxidans ATCC 19377</name>
    <dbReference type="NCBI Taxonomy" id="637390"/>
    <lineage>
        <taxon>Bacteria</taxon>
        <taxon>Pseudomonadati</taxon>
        <taxon>Pseudomonadota</taxon>
        <taxon>Acidithiobacillia</taxon>
        <taxon>Acidithiobacillales</taxon>
        <taxon>Acidithiobacillaceae</taxon>
        <taxon>Acidithiobacillus</taxon>
    </lineage>
</organism>
<dbReference type="RefSeq" id="WP_142088119.1">
    <property type="nucleotide sequence ID" value="NZ_SZUV01000001.1"/>
</dbReference>
<gene>
    <name evidence="2" type="ORF">DLNHIDIE_01827</name>
</gene>
<sequence length="72" mass="7711">MQNKDFHPNANGTLGDTSDGFASFFQAEGGGELAPLSRAPVQGAVKIAFWGLRLYIVAMLILVTIGFTRGMH</sequence>
<name>A0A543Q6I6_ACITH</name>
<proteinExistence type="predicted"/>
<evidence type="ECO:0000313" key="3">
    <source>
        <dbReference type="Proteomes" id="UP000315403"/>
    </source>
</evidence>
<comment type="caution">
    <text evidence="2">The sequence shown here is derived from an EMBL/GenBank/DDBJ whole genome shotgun (WGS) entry which is preliminary data.</text>
</comment>
<evidence type="ECO:0000313" key="2">
    <source>
        <dbReference type="EMBL" id="TQN51946.1"/>
    </source>
</evidence>
<evidence type="ECO:0000256" key="1">
    <source>
        <dbReference type="SAM" id="Phobius"/>
    </source>
</evidence>
<accession>A0A543Q6I6</accession>
<protein>
    <submittedName>
        <fullName evidence="2">Uncharacterized protein</fullName>
    </submittedName>
</protein>
<keyword evidence="1" id="KW-0812">Transmembrane</keyword>
<keyword evidence="1" id="KW-1133">Transmembrane helix</keyword>
<dbReference type="Proteomes" id="UP000315403">
    <property type="component" value="Unassembled WGS sequence"/>
</dbReference>
<dbReference type="EMBL" id="SZUV01000001">
    <property type="protein sequence ID" value="TQN51946.1"/>
    <property type="molecule type" value="Genomic_DNA"/>
</dbReference>
<feature type="transmembrane region" description="Helical" evidence="1">
    <location>
        <begin position="47"/>
        <end position="67"/>
    </location>
</feature>
<reference evidence="2 3" key="1">
    <citation type="submission" date="2019-03" db="EMBL/GenBank/DDBJ databases">
        <title>New insights into Acidothiobacillus thiooxidans sulfur metabolism through coupled gene expression, solution geochemistry, microscopy and spectroscopy analyses.</title>
        <authorList>
            <person name="Camacho D."/>
            <person name="Frazao R."/>
            <person name="Fouillen A."/>
            <person name="Nanci A."/>
            <person name="Lang B.F."/>
            <person name="Apte S.C."/>
            <person name="Baron C."/>
            <person name="Warren L.A."/>
        </authorList>
    </citation>
    <scope>NUCLEOTIDE SEQUENCE [LARGE SCALE GENOMIC DNA]</scope>
    <source>
        <strain evidence="2 3">ATCC 19377</strain>
    </source>
</reference>